<evidence type="ECO:0000313" key="1">
    <source>
        <dbReference type="Proteomes" id="UP000095286"/>
    </source>
</evidence>
<dbReference type="WBParaSite" id="RSKR_0000676150.1">
    <property type="protein sequence ID" value="RSKR_0000676150.1"/>
    <property type="gene ID" value="RSKR_0000676150"/>
</dbReference>
<sequence>MSHPLNYSTLYHRYDLYNGDVIDPYQKDTEELAIYNKDIFNFLLNKVVGASKNTLGDPIIVQVVSYFYNEANCLWIMKLIEELLMTPKQVESLLKHVESLFDAANYLKALFAYFKAQRIIAKCCE</sequence>
<organism evidence="1 2">
    <name type="scientific">Rhabditophanes sp. KR3021</name>
    <dbReference type="NCBI Taxonomy" id="114890"/>
    <lineage>
        <taxon>Eukaryota</taxon>
        <taxon>Metazoa</taxon>
        <taxon>Ecdysozoa</taxon>
        <taxon>Nematoda</taxon>
        <taxon>Chromadorea</taxon>
        <taxon>Rhabditida</taxon>
        <taxon>Tylenchina</taxon>
        <taxon>Panagrolaimomorpha</taxon>
        <taxon>Strongyloidoidea</taxon>
        <taxon>Alloionematidae</taxon>
        <taxon>Rhabditophanes</taxon>
    </lineage>
</organism>
<name>A0AC35U217_9BILA</name>
<reference evidence="2" key="1">
    <citation type="submission" date="2016-11" db="UniProtKB">
        <authorList>
            <consortium name="WormBaseParasite"/>
        </authorList>
    </citation>
    <scope>IDENTIFICATION</scope>
    <source>
        <strain evidence="2">KR3021</strain>
    </source>
</reference>
<evidence type="ECO:0000313" key="2">
    <source>
        <dbReference type="WBParaSite" id="RSKR_0000676150.1"/>
    </source>
</evidence>
<accession>A0AC35U217</accession>
<protein>
    <submittedName>
        <fullName evidence="2">Uncharacterized protein</fullName>
    </submittedName>
</protein>
<proteinExistence type="predicted"/>
<dbReference type="Proteomes" id="UP000095286">
    <property type="component" value="Unplaced"/>
</dbReference>